<name>A0AAV9IGR0_9RHOD</name>
<sequence length="284" mass="33547">MLGFVLPCPSYRRRTIHSCRCCYTNSSHPKKESFSVQRVEIFSKWLEWFRGDFDNFEQVVEERNQNIFPREGGGHEHIHCAIQPLFCKPDGHVLLYAKYYFNGNPDVVFRFRVYEAFPSVSPYNPNESVLEMKILRFYQEAAKRLKDLNFDIFQLDWNNDMYEYLVGCEVYWSFQNSVHDKVGEGPHFIGFMKGGGCSVYSPETKDIIYVKDDLILTPNHLWVNDRGFDRCQNYIYGNQRGIHYQMRRVMSGDVLDWTTAKGQNSKPEIATKIEQLDRQWKLSH</sequence>
<keyword evidence="2" id="KW-1185">Reference proteome</keyword>
<dbReference type="InterPro" id="IPR038672">
    <property type="entry name" value="CpcT/CpeT_sf"/>
</dbReference>
<gene>
    <name evidence="1" type="ORF">GAYE_SCF25G4434</name>
</gene>
<organism evidence="1 2">
    <name type="scientific">Galdieria yellowstonensis</name>
    <dbReference type="NCBI Taxonomy" id="3028027"/>
    <lineage>
        <taxon>Eukaryota</taxon>
        <taxon>Rhodophyta</taxon>
        <taxon>Bangiophyceae</taxon>
        <taxon>Galdieriales</taxon>
        <taxon>Galdieriaceae</taxon>
        <taxon>Galdieria</taxon>
    </lineage>
</organism>
<dbReference type="Pfam" id="PF06206">
    <property type="entry name" value="CpeT"/>
    <property type="match status" value="1"/>
</dbReference>
<dbReference type="InterPro" id="IPR010404">
    <property type="entry name" value="CpcT/CpeT"/>
</dbReference>
<evidence type="ECO:0000313" key="1">
    <source>
        <dbReference type="EMBL" id="KAK4526518.1"/>
    </source>
</evidence>
<dbReference type="EMBL" id="JANCYU010000041">
    <property type="protein sequence ID" value="KAK4526518.1"/>
    <property type="molecule type" value="Genomic_DNA"/>
</dbReference>
<reference evidence="1 2" key="1">
    <citation type="submission" date="2022-07" db="EMBL/GenBank/DDBJ databases">
        <title>Genome-wide signatures of adaptation to extreme environments.</title>
        <authorList>
            <person name="Cho C.H."/>
            <person name="Yoon H.S."/>
        </authorList>
    </citation>
    <scope>NUCLEOTIDE SEQUENCE [LARGE SCALE GENOMIC DNA]</scope>
    <source>
        <strain evidence="1 2">108.79 E11</strain>
    </source>
</reference>
<dbReference type="Proteomes" id="UP001300502">
    <property type="component" value="Unassembled WGS sequence"/>
</dbReference>
<evidence type="ECO:0000313" key="2">
    <source>
        <dbReference type="Proteomes" id="UP001300502"/>
    </source>
</evidence>
<protein>
    <submittedName>
        <fullName evidence="1">Uncharacterized protein</fullName>
    </submittedName>
</protein>
<comment type="caution">
    <text evidence="1">The sequence shown here is derived from an EMBL/GenBank/DDBJ whole genome shotgun (WGS) entry which is preliminary data.</text>
</comment>
<proteinExistence type="predicted"/>
<dbReference type="AlphaFoldDB" id="A0AAV9IGR0"/>
<dbReference type="GO" id="GO:0016829">
    <property type="term" value="F:lyase activity"/>
    <property type="evidence" value="ECO:0007669"/>
    <property type="project" value="InterPro"/>
</dbReference>
<dbReference type="Gene3D" id="2.40.128.590">
    <property type="entry name" value="CpcT/CpeT domain"/>
    <property type="match status" value="1"/>
</dbReference>
<accession>A0AAV9IGR0</accession>